<comment type="caution">
    <text evidence="6">The sequence shown here is derived from an EMBL/GenBank/DDBJ whole genome shotgun (WGS) entry which is preliminary data.</text>
</comment>
<name>A0A2B7Y9E7_9EURO</name>
<dbReference type="InterPro" id="IPR036188">
    <property type="entry name" value="FAD/NAD-bd_sf"/>
</dbReference>
<dbReference type="GO" id="GO:0050660">
    <property type="term" value="F:flavin adenine dinucleotide binding"/>
    <property type="evidence" value="ECO:0007669"/>
    <property type="project" value="InterPro"/>
</dbReference>
<gene>
    <name evidence="6" type="ORF">AJ79_00774</name>
</gene>
<evidence type="ECO:0000313" key="7">
    <source>
        <dbReference type="Proteomes" id="UP000223968"/>
    </source>
</evidence>
<dbReference type="Gene3D" id="3.50.50.60">
    <property type="entry name" value="FAD/NAD(P)-binding domain"/>
    <property type="match status" value="2"/>
</dbReference>
<dbReference type="Proteomes" id="UP000223968">
    <property type="component" value="Unassembled WGS sequence"/>
</dbReference>
<dbReference type="GO" id="GO:0004499">
    <property type="term" value="F:N,N-dimethylaniline monooxygenase activity"/>
    <property type="evidence" value="ECO:0007669"/>
    <property type="project" value="InterPro"/>
</dbReference>
<evidence type="ECO:0000256" key="2">
    <source>
        <dbReference type="ARBA" id="ARBA00010139"/>
    </source>
</evidence>
<evidence type="ECO:0000256" key="1">
    <source>
        <dbReference type="ARBA" id="ARBA00001974"/>
    </source>
</evidence>
<dbReference type="PANTHER" id="PTHR42877:SF5">
    <property type="entry name" value="L-ORNITHINE N(5)-MONOOXYGENASE-RELATED"/>
    <property type="match status" value="1"/>
</dbReference>
<dbReference type="PANTHER" id="PTHR42877">
    <property type="entry name" value="L-ORNITHINE N(5)-MONOOXYGENASE-RELATED"/>
    <property type="match status" value="1"/>
</dbReference>
<dbReference type="EMBL" id="PDNB01000007">
    <property type="protein sequence ID" value="PGH17875.1"/>
    <property type="molecule type" value="Genomic_DNA"/>
</dbReference>
<accession>A0A2B7Y9E7</accession>
<evidence type="ECO:0000313" key="6">
    <source>
        <dbReference type="EMBL" id="PGH17875.1"/>
    </source>
</evidence>
<dbReference type="Pfam" id="PF00743">
    <property type="entry name" value="FMO-like"/>
    <property type="match status" value="1"/>
</dbReference>
<keyword evidence="4" id="KW-0274">FAD</keyword>
<evidence type="ECO:0000256" key="5">
    <source>
        <dbReference type="ARBA" id="ARBA00023002"/>
    </source>
</evidence>
<proteinExistence type="inferred from homology"/>
<dbReference type="InterPro" id="IPR051209">
    <property type="entry name" value="FAD-bind_Monooxygenase_sf"/>
</dbReference>
<dbReference type="AlphaFoldDB" id="A0A2B7Y9E7"/>
<dbReference type="SUPFAM" id="SSF51905">
    <property type="entry name" value="FAD/NAD(P)-binding domain"/>
    <property type="match status" value="1"/>
</dbReference>
<dbReference type="InterPro" id="IPR020946">
    <property type="entry name" value="Flavin_mOase-like"/>
</dbReference>
<evidence type="ECO:0000256" key="3">
    <source>
        <dbReference type="ARBA" id="ARBA00022630"/>
    </source>
</evidence>
<dbReference type="OrthoDB" id="74360at2759"/>
<sequence>MSLDTDVLIIGAGMSGLGLAVQLQRNFPQASFELIEKADNIGGTWWVNTYPGCGCDVASHLYSYSFALKPDWSRKYALQPEIFSYFRSVAQKYDIIRHVSFHSSVQKADFDETTGTWLVTILDQKTNRVYQRRAKILVSAVGALSVPKECDIKGAEEFKGKLFHSAQWDHSFDWAGKEVVVIGNGCSATQFVPIMTGGEKRVKKLTQFSRQAHWLAERPNPNYSNVFKWTMRYVPLAMRLYRFWHYYLMESDWPGFHTESGRKIREGLVKTQIDYIKRTAPERYHEALIPKTEIGCKRKVLDTDYLACLHRDNMELVYADPIEEITARGVRTRSGREVDVDAIILATGFKAQQVLYPLEIKGRNGINLNEHWDKFSSGVAQAYYGTCVSQFPNFFIMMGPNTATGHLSVIYTTECQINFTLRTIRPILRTLYPSLLSSGLRRLVGPGPDTVAVTEAAEQRDNTWIQSTSKQLVWTTGCTSWYVDTKTGRNTMLYTDWQWKYWLRSIFIPFRSDFVFETSPVPIHGTNKGQRREAWGKSVLITSGIGIAIGVGLFAGSNIDLKQTTIGRVGLTGGQNALRSVVALLAS</sequence>
<keyword evidence="3" id="KW-0285">Flavoprotein</keyword>
<comment type="cofactor">
    <cofactor evidence="1">
        <name>FAD</name>
        <dbReference type="ChEBI" id="CHEBI:57692"/>
    </cofactor>
</comment>
<keyword evidence="7" id="KW-1185">Reference proteome</keyword>
<evidence type="ECO:0008006" key="8">
    <source>
        <dbReference type="Google" id="ProtNLM"/>
    </source>
</evidence>
<protein>
    <recommendedName>
        <fullName evidence="8">L-ornithine N(5)-oxygenase</fullName>
    </recommendedName>
</protein>
<comment type="similarity">
    <text evidence="2">Belongs to the FAD-binding monooxygenase family.</text>
</comment>
<dbReference type="GO" id="GO:0050661">
    <property type="term" value="F:NADP binding"/>
    <property type="evidence" value="ECO:0007669"/>
    <property type="project" value="InterPro"/>
</dbReference>
<reference evidence="6 7" key="1">
    <citation type="submission" date="2017-10" db="EMBL/GenBank/DDBJ databases">
        <title>Comparative genomics in systemic dimorphic fungi from Ajellomycetaceae.</title>
        <authorList>
            <person name="Munoz J.F."/>
            <person name="Mcewen J.G."/>
            <person name="Clay O.K."/>
            <person name="Cuomo C.A."/>
        </authorList>
    </citation>
    <scope>NUCLEOTIDE SEQUENCE [LARGE SCALE GENOMIC DNA]</scope>
    <source>
        <strain evidence="6 7">UAMH5409</strain>
    </source>
</reference>
<keyword evidence="5" id="KW-0560">Oxidoreductase</keyword>
<organism evidence="6 7">
    <name type="scientific">Helicocarpus griseus UAMH5409</name>
    <dbReference type="NCBI Taxonomy" id="1447875"/>
    <lineage>
        <taxon>Eukaryota</taxon>
        <taxon>Fungi</taxon>
        <taxon>Dikarya</taxon>
        <taxon>Ascomycota</taxon>
        <taxon>Pezizomycotina</taxon>
        <taxon>Eurotiomycetes</taxon>
        <taxon>Eurotiomycetidae</taxon>
        <taxon>Onygenales</taxon>
        <taxon>Ajellomycetaceae</taxon>
        <taxon>Helicocarpus</taxon>
    </lineage>
</organism>
<evidence type="ECO:0000256" key="4">
    <source>
        <dbReference type="ARBA" id="ARBA00022827"/>
    </source>
</evidence>